<evidence type="ECO:0000313" key="2">
    <source>
        <dbReference type="EMBL" id="SUZ95142.1"/>
    </source>
</evidence>
<organism evidence="2">
    <name type="scientific">marine metagenome</name>
    <dbReference type="NCBI Taxonomy" id="408172"/>
    <lineage>
        <taxon>unclassified sequences</taxon>
        <taxon>metagenomes</taxon>
        <taxon>ecological metagenomes</taxon>
    </lineage>
</organism>
<evidence type="ECO:0000256" key="1">
    <source>
        <dbReference type="ARBA" id="ARBA00005254"/>
    </source>
</evidence>
<gene>
    <name evidence="2" type="ORF">METZ01_LOCUS47996</name>
</gene>
<dbReference type="Pfam" id="PF00378">
    <property type="entry name" value="ECH_1"/>
    <property type="match status" value="1"/>
</dbReference>
<dbReference type="Gene3D" id="1.10.12.10">
    <property type="entry name" value="Lyase 2-enoyl-coa Hydratase, Chain A, domain 2"/>
    <property type="match status" value="1"/>
</dbReference>
<dbReference type="InterPro" id="IPR001753">
    <property type="entry name" value="Enoyl-CoA_hydra/iso"/>
</dbReference>
<accession>A0A381RTE2</accession>
<proteinExistence type="inferred from homology"/>
<dbReference type="InterPro" id="IPR014748">
    <property type="entry name" value="Enoyl-CoA_hydra_C"/>
</dbReference>
<dbReference type="GO" id="GO:0008300">
    <property type="term" value="P:isoprenoid catabolic process"/>
    <property type="evidence" value="ECO:0007669"/>
    <property type="project" value="TreeGrafter"/>
</dbReference>
<dbReference type="InterPro" id="IPR051683">
    <property type="entry name" value="Enoyl-CoA_Hydratase/Isomerase"/>
</dbReference>
<evidence type="ECO:0008006" key="3">
    <source>
        <dbReference type="Google" id="ProtNLM"/>
    </source>
</evidence>
<dbReference type="SUPFAM" id="SSF52096">
    <property type="entry name" value="ClpP/crotonase"/>
    <property type="match status" value="1"/>
</dbReference>
<dbReference type="InterPro" id="IPR029045">
    <property type="entry name" value="ClpP/crotonase-like_dom_sf"/>
</dbReference>
<comment type="similarity">
    <text evidence="1">Belongs to the enoyl-CoA hydratase/isomerase family.</text>
</comment>
<name>A0A381RTE2_9ZZZZ</name>
<dbReference type="Gene3D" id="3.90.226.10">
    <property type="entry name" value="2-enoyl-CoA Hydratase, Chain A, domain 1"/>
    <property type="match status" value="1"/>
</dbReference>
<protein>
    <recommendedName>
        <fullName evidence="3">Enoyl-CoA hydratase</fullName>
    </recommendedName>
</protein>
<dbReference type="AlphaFoldDB" id="A0A381RTE2"/>
<reference evidence="2" key="1">
    <citation type="submission" date="2018-05" db="EMBL/GenBank/DDBJ databases">
        <authorList>
            <person name="Lanie J.A."/>
            <person name="Ng W.-L."/>
            <person name="Kazmierczak K.M."/>
            <person name="Andrzejewski T.M."/>
            <person name="Davidsen T.M."/>
            <person name="Wayne K.J."/>
            <person name="Tettelin H."/>
            <person name="Glass J.I."/>
            <person name="Rusch D."/>
            <person name="Podicherti R."/>
            <person name="Tsui H.-C.T."/>
            <person name="Winkler M.E."/>
        </authorList>
    </citation>
    <scope>NUCLEOTIDE SEQUENCE</scope>
</reference>
<dbReference type="CDD" id="cd06558">
    <property type="entry name" value="crotonase-like"/>
    <property type="match status" value="1"/>
</dbReference>
<sequence length="268" mass="29424">MNKKTIYKNLITKIDDGWITIYFNRPESRNALSSELVIELSSLLNEIAKDDRYRGITFRGKGGIFCAGGDLKGFKSIIENNDTDAEAIKSSSQLAGKLFERINTMPQVVLMFVEGAAIAGGLGIVCSGDIVVVTEDSKFSLTETTLGITPAQIAPFIVQRLGLNTARKLMLTAASFTGKHALKNGLADHVVTDKLEFNKIESEIQDQVKRCAPKANAITKDLVLKASKLDKDQMIEYASEAFTQCILSDEGREGINAFLKKEKPKWAK</sequence>
<dbReference type="PANTHER" id="PTHR42964:SF1">
    <property type="entry name" value="POLYKETIDE BIOSYNTHESIS ENOYL-COA HYDRATASE PKSH-RELATED"/>
    <property type="match status" value="1"/>
</dbReference>
<dbReference type="EMBL" id="UINC01002298">
    <property type="protein sequence ID" value="SUZ95142.1"/>
    <property type="molecule type" value="Genomic_DNA"/>
</dbReference>
<dbReference type="PANTHER" id="PTHR42964">
    <property type="entry name" value="ENOYL-COA HYDRATASE"/>
    <property type="match status" value="1"/>
</dbReference>